<organism evidence="3">
    <name type="scientific">Streptomyces sp. NBC_00093</name>
    <dbReference type="NCBI Taxonomy" id="2975649"/>
    <lineage>
        <taxon>Bacteria</taxon>
        <taxon>Bacillati</taxon>
        <taxon>Actinomycetota</taxon>
        <taxon>Actinomycetes</taxon>
        <taxon>Kitasatosporales</taxon>
        <taxon>Streptomycetaceae</taxon>
        <taxon>Streptomyces</taxon>
    </lineage>
</organism>
<dbReference type="InterPro" id="IPR041657">
    <property type="entry name" value="HTH_17"/>
</dbReference>
<proteinExistence type="predicted"/>
<dbReference type="Pfam" id="PF12728">
    <property type="entry name" value="HTH_17"/>
    <property type="match status" value="1"/>
</dbReference>
<reference evidence="3" key="1">
    <citation type="submission" date="2022-10" db="EMBL/GenBank/DDBJ databases">
        <title>The complete genomes of actinobacterial strains from the NBC collection.</title>
        <authorList>
            <person name="Joergensen T.S."/>
            <person name="Alvarez Arevalo M."/>
            <person name="Sterndorff E.B."/>
            <person name="Faurdal D."/>
            <person name="Vuksanovic O."/>
            <person name="Mourched A.-S."/>
            <person name="Charusanti P."/>
            <person name="Shaw S."/>
            <person name="Blin K."/>
            <person name="Weber T."/>
        </authorList>
    </citation>
    <scope>NUCLEOTIDE SEQUENCE</scope>
    <source>
        <strain evidence="3">NBC_00093</strain>
    </source>
</reference>
<sequence length="98" mass="10890">MSLPRLLYTAPEVAEALGVSAYWLCEQARSGQIPANKVAGAWRWTWAEVEALVGQDIAPVPRQPKTTPKRARRTPQPSTETAPVVQLIARPPRRRHIA</sequence>
<dbReference type="InterPro" id="IPR009061">
    <property type="entry name" value="DNA-bd_dom_put_sf"/>
</dbReference>
<gene>
    <name evidence="3" type="ORF">OHA22_20925</name>
</gene>
<dbReference type="SUPFAM" id="SSF46955">
    <property type="entry name" value="Putative DNA-binding domain"/>
    <property type="match status" value="1"/>
</dbReference>
<evidence type="ECO:0000256" key="1">
    <source>
        <dbReference type="SAM" id="MobiDB-lite"/>
    </source>
</evidence>
<dbReference type="EMBL" id="CP108222">
    <property type="protein sequence ID" value="WTT17831.1"/>
    <property type="molecule type" value="Genomic_DNA"/>
</dbReference>
<evidence type="ECO:0000259" key="2">
    <source>
        <dbReference type="Pfam" id="PF12728"/>
    </source>
</evidence>
<feature type="region of interest" description="Disordered" evidence="1">
    <location>
        <begin position="58"/>
        <end position="98"/>
    </location>
</feature>
<name>A0AAU1ZZI0_9ACTN</name>
<accession>A0AAU1ZZI0</accession>
<dbReference type="AlphaFoldDB" id="A0AAU1ZZI0"/>
<evidence type="ECO:0000313" key="3">
    <source>
        <dbReference type="EMBL" id="WTT17831.1"/>
    </source>
</evidence>
<feature type="domain" description="Helix-turn-helix" evidence="2">
    <location>
        <begin position="7"/>
        <end position="52"/>
    </location>
</feature>
<protein>
    <submittedName>
        <fullName evidence="3">Helix-turn-helix domain-containing protein</fullName>
    </submittedName>
</protein>